<dbReference type="Gene3D" id="3.40.50.300">
    <property type="entry name" value="P-loop containing nucleotide triphosphate hydrolases"/>
    <property type="match status" value="1"/>
</dbReference>
<keyword evidence="3" id="KW-0677">Repeat</keyword>
<accession>A0A9X1NC02</accession>
<evidence type="ECO:0000256" key="3">
    <source>
        <dbReference type="ARBA" id="ARBA00022737"/>
    </source>
</evidence>
<dbReference type="InterPro" id="IPR017871">
    <property type="entry name" value="ABC_transporter-like_CS"/>
</dbReference>
<dbReference type="InterPro" id="IPR003593">
    <property type="entry name" value="AAA+_ATPase"/>
</dbReference>
<dbReference type="GO" id="GO:0016020">
    <property type="term" value="C:membrane"/>
    <property type="evidence" value="ECO:0007669"/>
    <property type="project" value="InterPro"/>
</dbReference>
<evidence type="ECO:0000256" key="4">
    <source>
        <dbReference type="ARBA" id="ARBA00022741"/>
    </source>
</evidence>
<protein>
    <recommendedName>
        <fullName evidence="6">ABC-type quaternary amine transporter</fullName>
        <ecNumber evidence="6">7.6.2.9</ecNumber>
    </recommendedName>
</protein>
<evidence type="ECO:0000313" key="9">
    <source>
        <dbReference type="Proteomes" id="UP001138997"/>
    </source>
</evidence>
<dbReference type="PANTHER" id="PTHR43117">
    <property type="entry name" value="OSMOPROTECTANT IMPORT ATP-BINDING PROTEIN OSMV"/>
    <property type="match status" value="1"/>
</dbReference>
<name>A0A9X1NC02_9ACTN</name>
<dbReference type="AlphaFoldDB" id="A0A9X1NC02"/>
<reference evidence="8" key="1">
    <citation type="submission" date="2021-11" db="EMBL/GenBank/DDBJ databases">
        <title>Streptomyces corallinus and Kineosporia corallina sp. nov., two new coral-derived marine actinobacteria.</title>
        <authorList>
            <person name="Buangrab K."/>
            <person name="Sutthacheep M."/>
            <person name="Yeemin T."/>
            <person name="Harunari E."/>
            <person name="Igarashi Y."/>
            <person name="Sripreechasak P."/>
            <person name="Kanchanasin P."/>
            <person name="Tanasupawat S."/>
            <person name="Phongsopitanun W."/>
        </authorList>
    </citation>
    <scope>NUCLEOTIDE SEQUENCE</scope>
    <source>
        <strain evidence="8">JCM 31032</strain>
    </source>
</reference>
<sequence>MEIRRGEFVVFVGPSGCGKTTMLRMINRLIEPTAGQIWIDGRDVTHTDPDELRRHIGYVIQQVGLMPHMSVARNISLVPEMLGWDKRRTAARVDELLDLVGLEPGTFRARYPKQLSGGQQQRVGVARALAADPPLMLMDEPFGAIDPIARDRLQDEFLALQERIRKTIVFVTHDIDEALKLGDRIAIFAEGSRLAQFDTPREILSRPADDFVRSFIGERAAIRLLSVVTVGEVAGRAPATDRPGEALSAQPEEPVSAVLDRMLTQNRQILEVGGKRVLAQDLLFASTGDRQDPA</sequence>
<comment type="caution">
    <text evidence="8">The sequence shown here is derived from an EMBL/GenBank/DDBJ whole genome shotgun (WGS) entry which is preliminary data.</text>
</comment>
<dbReference type="Pfam" id="PF00005">
    <property type="entry name" value="ABC_tran"/>
    <property type="match status" value="1"/>
</dbReference>
<evidence type="ECO:0000256" key="2">
    <source>
        <dbReference type="ARBA" id="ARBA00022448"/>
    </source>
</evidence>
<dbReference type="SMART" id="SM00382">
    <property type="entry name" value="AAA"/>
    <property type="match status" value="1"/>
</dbReference>
<keyword evidence="9" id="KW-1185">Reference proteome</keyword>
<evidence type="ECO:0000256" key="1">
    <source>
        <dbReference type="ARBA" id="ARBA00005417"/>
    </source>
</evidence>
<dbReference type="SUPFAM" id="SSF52540">
    <property type="entry name" value="P-loop containing nucleoside triphosphate hydrolases"/>
    <property type="match status" value="1"/>
</dbReference>
<evidence type="ECO:0000256" key="6">
    <source>
        <dbReference type="ARBA" id="ARBA00066388"/>
    </source>
</evidence>
<evidence type="ECO:0000313" key="8">
    <source>
        <dbReference type="EMBL" id="MCD5311315.1"/>
    </source>
</evidence>
<dbReference type="PROSITE" id="PS00211">
    <property type="entry name" value="ABC_TRANSPORTER_1"/>
    <property type="match status" value="1"/>
</dbReference>
<dbReference type="Proteomes" id="UP001138997">
    <property type="component" value="Unassembled WGS sequence"/>
</dbReference>
<dbReference type="InterPro" id="IPR003439">
    <property type="entry name" value="ABC_transporter-like_ATP-bd"/>
</dbReference>
<feature type="domain" description="ABC transporter" evidence="7">
    <location>
        <begin position="1"/>
        <end position="216"/>
    </location>
</feature>
<dbReference type="GO" id="GO:0005524">
    <property type="term" value="F:ATP binding"/>
    <property type="evidence" value="ECO:0007669"/>
    <property type="project" value="UniProtKB-KW"/>
</dbReference>
<proteinExistence type="inferred from homology"/>
<dbReference type="GO" id="GO:0031460">
    <property type="term" value="P:glycine betaine transport"/>
    <property type="evidence" value="ECO:0007669"/>
    <property type="project" value="InterPro"/>
</dbReference>
<organism evidence="8 9">
    <name type="scientific">Kineosporia babensis</name>
    <dbReference type="NCBI Taxonomy" id="499548"/>
    <lineage>
        <taxon>Bacteria</taxon>
        <taxon>Bacillati</taxon>
        <taxon>Actinomycetota</taxon>
        <taxon>Actinomycetes</taxon>
        <taxon>Kineosporiales</taxon>
        <taxon>Kineosporiaceae</taxon>
        <taxon>Kineosporia</taxon>
    </lineage>
</organism>
<dbReference type="InterPro" id="IPR027417">
    <property type="entry name" value="P-loop_NTPase"/>
</dbReference>
<evidence type="ECO:0000259" key="7">
    <source>
        <dbReference type="PROSITE" id="PS50893"/>
    </source>
</evidence>
<dbReference type="GO" id="GO:0016887">
    <property type="term" value="F:ATP hydrolysis activity"/>
    <property type="evidence" value="ECO:0007669"/>
    <property type="project" value="InterPro"/>
</dbReference>
<evidence type="ECO:0000256" key="5">
    <source>
        <dbReference type="ARBA" id="ARBA00022840"/>
    </source>
</evidence>
<dbReference type="FunFam" id="3.40.50.300:FF:000425">
    <property type="entry name" value="Probable ABC transporter, ATP-binding subunit"/>
    <property type="match status" value="1"/>
</dbReference>
<dbReference type="PANTHER" id="PTHR43117:SF4">
    <property type="entry name" value="OSMOPROTECTANT IMPORT ATP-BINDING PROTEIN OSMV"/>
    <property type="match status" value="1"/>
</dbReference>
<dbReference type="InterPro" id="IPR005892">
    <property type="entry name" value="Gly-betaine_transp_ATP-bd"/>
</dbReference>
<keyword evidence="2" id="KW-0813">Transport</keyword>
<keyword evidence="5 8" id="KW-0067">ATP-binding</keyword>
<dbReference type="GO" id="GO:0015418">
    <property type="term" value="F:ABC-type quaternary ammonium compound transporting activity"/>
    <property type="evidence" value="ECO:0007669"/>
    <property type="project" value="UniProtKB-EC"/>
</dbReference>
<dbReference type="EMBL" id="JAJOMB010000004">
    <property type="protein sequence ID" value="MCD5311315.1"/>
    <property type="molecule type" value="Genomic_DNA"/>
</dbReference>
<dbReference type="PROSITE" id="PS50893">
    <property type="entry name" value="ABC_TRANSPORTER_2"/>
    <property type="match status" value="1"/>
</dbReference>
<gene>
    <name evidence="8" type="ORF">LR394_10425</name>
</gene>
<comment type="similarity">
    <text evidence="1">Belongs to the ABC transporter superfamily.</text>
</comment>
<keyword evidence="4" id="KW-0547">Nucleotide-binding</keyword>
<dbReference type="NCBIfam" id="TIGR01186">
    <property type="entry name" value="proV"/>
    <property type="match status" value="1"/>
</dbReference>
<dbReference type="EC" id="7.6.2.9" evidence="6"/>